<evidence type="ECO:0000256" key="1">
    <source>
        <dbReference type="SAM" id="MobiDB-lite"/>
    </source>
</evidence>
<protein>
    <submittedName>
        <fullName evidence="2">Uncharacterized protein</fullName>
    </submittedName>
</protein>
<dbReference type="Proteomes" id="UP000078540">
    <property type="component" value="Unassembled WGS sequence"/>
</dbReference>
<feature type="region of interest" description="Disordered" evidence="1">
    <location>
        <begin position="67"/>
        <end position="89"/>
    </location>
</feature>
<feature type="compositionally biased region" description="Basic and acidic residues" evidence="1">
    <location>
        <begin position="77"/>
        <end position="89"/>
    </location>
</feature>
<gene>
    <name evidence="2" type="ORF">ALC53_06766</name>
</gene>
<dbReference type="EMBL" id="KQ976508">
    <property type="protein sequence ID" value="KYM82761.1"/>
    <property type="molecule type" value="Genomic_DNA"/>
</dbReference>
<reference evidence="2 3" key="1">
    <citation type="submission" date="2015-09" db="EMBL/GenBank/DDBJ databases">
        <title>Atta colombica WGS genome.</title>
        <authorList>
            <person name="Nygaard S."/>
            <person name="Hu H."/>
            <person name="Boomsma J."/>
            <person name="Zhang G."/>
        </authorList>
    </citation>
    <scope>NUCLEOTIDE SEQUENCE [LARGE SCALE GENOMIC DNA]</scope>
    <source>
        <strain evidence="2">Treedump-2</strain>
        <tissue evidence="2">Whole body</tissue>
    </source>
</reference>
<feature type="compositionally biased region" description="Polar residues" evidence="1">
    <location>
        <begin position="67"/>
        <end position="76"/>
    </location>
</feature>
<accession>A0A151I3D7</accession>
<sequence>MNYQFQIGGFHFRYNVVLRIKVTRYIGYISRKYLTPATSRLSQSPAGELLSPGGVLFIRYRDTGIQPSNRGASRSTLSDRLRGERGGEKEWQRQIERRRGVRDDFRRRQYQSKRQLLAVRERERERERGGGGKRERNSYKCCIISCNDTFIVRLAFHSYR</sequence>
<evidence type="ECO:0000313" key="2">
    <source>
        <dbReference type="EMBL" id="KYM82761.1"/>
    </source>
</evidence>
<keyword evidence="3" id="KW-1185">Reference proteome</keyword>
<organism evidence="2 3">
    <name type="scientific">Atta colombica</name>
    <dbReference type="NCBI Taxonomy" id="520822"/>
    <lineage>
        <taxon>Eukaryota</taxon>
        <taxon>Metazoa</taxon>
        <taxon>Ecdysozoa</taxon>
        <taxon>Arthropoda</taxon>
        <taxon>Hexapoda</taxon>
        <taxon>Insecta</taxon>
        <taxon>Pterygota</taxon>
        <taxon>Neoptera</taxon>
        <taxon>Endopterygota</taxon>
        <taxon>Hymenoptera</taxon>
        <taxon>Apocrita</taxon>
        <taxon>Aculeata</taxon>
        <taxon>Formicoidea</taxon>
        <taxon>Formicidae</taxon>
        <taxon>Myrmicinae</taxon>
        <taxon>Atta</taxon>
    </lineage>
</organism>
<name>A0A151I3D7_9HYME</name>
<evidence type="ECO:0000313" key="3">
    <source>
        <dbReference type="Proteomes" id="UP000078540"/>
    </source>
</evidence>
<dbReference type="AlphaFoldDB" id="A0A151I3D7"/>
<proteinExistence type="predicted"/>